<evidence type="ECO:0000259" key="1">
    <source>
        <dbReference type="Pfam" id="PF09347"/>
    </source>
</evidence>
<feature type="domain" description="DUF1989" evidence="1">
    <location>
        <begin position="9"/>
        <end position="174"/>
    </location>
</feature>
<reference evidence="2" key="1">
    <citation type="submission" date="2020-10" db="EMBL/GenBank/DDBJ databases">
        <authorList>
            <person name="Gilroy R."/>
        </authorList>
    </citation>
    <scope>NUCLEOTIDE SEQUENCE</scope>
    <source>
        <strain evidence="2">2830</strain>
    </source>
</reference>
<gene>
    <name evidence="2" type="ORF">IAB00_05445</name>
</gene>
<accession>A0A9D1HMK8</accession>
<evidence type="ECO:0000313" key="2">
    <source>
        <dbReference type="EMBL" id="HIU10668.1"/>
    </source>
</evidence>
<dbReference type="EMBL" id="DVMH01000027">
    <property type="protein sequence ID" value="HIU10668.1"/>
    <property type="molecule type" value="Genomic_DNA"/>
</dbReference>
<protein>
    <submittedName>
        <fullName evidence="2">Urea carboxylase-associated family protein</fullName>
    </submittedName>
</protein>
<organism evidence="2 3">
    <name type="scientific">Candidatus Avidehalobacter gallistercoris</name>
    <dbReference type="NCBI Taxonomy" id="2840694"/>
    <lineage>
        <taxon>Bacteria</taxon>
        <taxon>Bacillati</taxon>
        <taxon>Bacillota</taxon>
        <taxon>Clostridia</taxon>
        <taxon>Eubacteriales</taxon>
        <taxon>Peptococcaceae</taxon>
        <taxon>Peptococcaceae incertae sedis</taxon>
        <taxon>Candidatus Avidehalobacter</taxon>
    </lineage>
</organism>
<reference evidence="2" key="2">
    <citation type="journal article" date="2021" name="PeerJ">
        <title>Extensive microbial diversity within the chicken gut microbiome revealed by metagenomics and culture.</title>
        <authorList>
            <person name="Gilroy R."/>
            <person name="Ravi A."/>
            <person name="Getino M."/>
            <person name="Pursley I."/>
            <person name="Horton D.L."/>
            <person name="Alikhan N.F."/>
            <person name="Baker D."/>
            <person name="Gharbi K."/>
            <person name="Hall N."/>
            <person name="Watson M."/>
            <person name="Adriaenssens E.M."/>
            <person name="Foster-Nyarko E."/>
            <person name="Jarju S."/>
            <person name="Secka A."/>
            <person name="Antonio M."/>
            <person name="Oren A."/>
            <person name="Chaudhuri R.R."/>
            <person name="La Ragione R."/>
            <person name="Hildebrand F."/>
            <person name="Pallen M.J."/>
        </authorList>
    </citation>
    <scope>NUCLEOTIDE SEQUENCE</scope>
    <source>
        <strain evidence="2">2830</strain>
    </source>
</reference>
<name>A0A9D1HMK8_9FIRM</name>
<sequence>MKILEEFVVLGGYGRAFTVKANQYVTVTDLEGEQVVDFMAFCQPDAKEFLSMSRCRLGMRRNNFTVGDTLVTNFNNPMLAVVEDTFGIHDSTYAACDTAEHLRYGGTIDERTCQQNFKENLAPYGIEEWRIPDPWNLFQNTPDMNAIAAGGQGSELKHSCAGDYIMLKFLTDALVAVSACPFVLMGFNGGKATPIKITISE</sequence>
<dbReference type="PANTHER" id="PTHR31527:SF0">
    <property type="entry name" value="RE64534P"/>
    <property type="match status" value="1"/>
</dbReference>
<comment type="caution">
    <text evidence="2">The sequence shown here is derived from an EMBL/GenBank/DDBJ whole genome shotgun (WGS) entry which is preliminary data.</text>
</comment>
<dbReference type="AlphaFoldDB" id="A0A9D1HMK8"/>
<dbReference type="Pfam" id="PF09347">
    <property type="entry name" value="DUF1989"/>
    <property type="match status" value="1"/>
</dbReference>
<evidence type="ECO:0000313" key="3">
    <source>
        <dbReference type="Proteomes" id="UP000824124"/>
    </source>
</evidence>
<dbReference type="Proteomes" id="UP000824124">
    <property type="component" value="Unassembled WGS sequence"/>
</dbReference>
<proteinExistence type="predicted"/>
<dbReference type="PANTHER" id="PTHR31527">
    <property type="entry name" value="RE64534P"/>
    <property type="match status" value="1"/>
</dbReference>
<dbReference type="InterPro" id="IPR018959">
    <property type="entry name" value="DUF1989"/>
</dbReference>